<dbReference type="CDD" id="cd02910">
    <property type="entry name" value="cupin_Yhhw_N"/>
    <property type="match status" value="1"/>
</dbReference>
<keyword evidence="6" id="KW-1185">Reference proteome</keyword>
<reference evidence="5" key="2">
    <citation type="submission" date="2020-09" db="EMBL/GenBank/DDBJ databases">
        <authorList>
            <person name="Sun Q."/>
            <person name="Zhou Y."/>
        </authorList>
    </citation>
    <scope>NUCLEOTIDE SEQUENCE</scope>
    <source>
        <strain evidence="5">CGMCC 4.7201</strain>
    </source>
</reference>
<evidence type="ECO:0000313" key="5">
    <source>
        <dbReference type="EMBL" id="GGO80536.1"/>
    </source>
</evidence>
<evidence type="ECO:0000256" key="1">
    <source>
        <dbReference type="ARBA" id="ARBA00008416"/>
    </source>
</evidence>
<protein>
    <recommendedName>
        <fullName evidence="7">Pirin family protein</fullName>
    </recommendedName>
</protein>
<feature type="domain" description="Quercetin 2,3-dioxygenase C-terminal cupin" evidence="4">
    <location>
        <begin position="151"/>
        <end position="217"/>
    </location>
</feature>
<dbReference type="InterPro" id="IPR012093">
    <property type="entry name" value="Pirin"/>
</dbReference>
<dbReference type="InterPro" id="IPR003829">
    <property type="entry name" value="Pirin_N_dom"/>
</dbReference>
<evidence type="ECO:0008006" key="7">
    <source>
        <dbReference type="Google" id="ProtNLM"/>
    </source>
</evidence>
<evidence type="ECO:0000313" key="6">
    <source>
        <dbReference type="Proteomes" id="UP000641932"/>
    </source>
</evidence>
<dbReference type="PANTHER" id="PTHR43212:SF3">
    <property type="entry name" value="QUERCETIN 2,3-DIOXYGENASE"/>
    <property type="match status" value="1"/>
</dbReference>
<sequence>MAVDVRRGSERLTGGSEGIVSRYAFSFGDHYDPRNIHFGPLIAVNEECLEPGAGFGEHRHRDTEIVTWVVEGELEHRDSAGRGGVVRPGMVQRMSAGGGVTHTERNVGASPVRFVQMWVQPDAFGGDPRYEQRVVDLGRGGLVTVLRLPHATLRAARPRGGEEVELPSAPFVYLHVVRGSLRLDGHELGPGDSARITDAAGERVFVPEGAEFLVWEMRKDLSFG</sequence>
<organism evidence="5 6">
    <name type="scientific">Wenjunlia tyrosinilytica</name>
    <dbReference type="NCBI Taxonomy" id="1544741"/>
    <lineage>
        <taxon>Bacteria</taxon>
        <taxon>Bacillati</taxon>
        <taxon>Actinomycetota</taxon>
        <taxon>Actinomycetes</taxon>
        <taxon>Kitasatosporales</taxon>
        <taxon>Streptomycetaceae</taxon>
        <taxon>Wenjunlia</taxon>
    </lineage>
</organism>
<evidence type="ECO:0000259" key="3">
    <source>
        <dbReference type="Pfam" id="PF02678"/>
    </source>
</evidence>
<reference evidence="5" key="1">
    <citation type="journal article" date="2014" name="Int. J. Syst. Evol. Microbiol.">
        <title>Complete genome sequence of Corynebacterium casei LMG S-19264T (=DSM 44701T), isolated from a smear-ripened cheese.</title>
        <authorList>
            <consortium name="US DOE Joint Genome Institute (JGI-PGF)"/>
            <person name="Walter F."/>
            <person name="Albersmeier A."/>
            <person name="Kalinowski J."/>
            <person name="Ruckert C."/>
        </authorList>
    </citation>
    <scope>NUCLEOTIDE SEQUENCE</scope>
    <source>
        <strain evidence="5">CGMCC 4.7201</strain>
    </source>
</reference>
<dbReference type="AlphaFoldDB" id="A0A917ZCY5"/>
<accession>A0A917ZCY5</accession>
<dbReference type="SUPFAM" id="SSF51182">
    <property type="entry name" value="RmlC-like cupins"/>
    <property type="match status" value="1"/>
</dbReference>
<dbReference type="EMBL" id="BMMS01000001">
    <property type="protein sequence ID" value="GGO80536.1"/>
    <property type="molecule type" value="Genomic_DNA"/>
</dbReference>
<feature type="domain" description="Pirin N-terminal" evidence="3">
    <location>
        <begin position="16"/>
        <end position="119"/>
    </location>
</feature>
<comment type="similarity">
    <text evidence="1 2">Belongs to the pirin family.</text>
</comment>
<dbReference type="Gene3D" id="2.60.120.10">
    <property type="entry name" value="Jelly Rolls"/>
    <property type="match status" value="2"/>
</dbReference>
<name>A0A917ZCY5_9ACTN</name>
<dbReference type="InterPro" id="IPR014710">
    <property type="entry name" value="RmlC-like_jellyroll"/>
</dbReference>
<dbReference type="InterPro" id="IPR011051">
    <property type="entry name" value="RmlC_Cupin_sf"/>
</dbReference>
<dbReference type="RefSeq" id="WP_189129554.1">
    <property type="nucleotide sequence ID" value="NZ_BMMS01000001.1"/>
</dbReference>
<comment type="caution">
    <text evidence="5">The sequence shown here is derived from an EMBL/GenBank/DDBJ whole genome shotgun (WGS) entry which is preliminary data.</text>
</comment>
<proteinExistence type="inferred from homology"/>
<dbReference type="Pfam" id="PF02678">
    <property type="entry name" value="Pirin"/>
    <property type="match status" value="1"/>
</dbReference>
<evidence type="ECO:0000259" key="4">
    <source>
        <dbReference type="Pfam" id="PF17954"/>
    </source>
</evidence>
<evidence type="ECO:0000256" key="2">
    <source>
        <dbReference type="RuleBase" id="RU003457"/>
    </source>
</evidence>
<dbReference type="Proteomes" id="UP000641932">
    <property type="component" value="Unassembled WGS sequence"/>
</dbReference>
<gene>
    <name evidence="5" type="ORF">GCM10012280_02680</name>
</gene>
<dbReference type="PANTHER" id="PTHR43212">
    <property type="entry name" value="QUERCETIN 2,3-DIOXYGENASE"/>
    <property type="match status" value="1"/>
</dbReference>
<dbReference type="Pfam" id="PF17954">
    <property type="entry name" value="Pirin_C_2"/>
    <property type="match status" value="1"/>
</dbReference>
<dbReference type="InterPro" id="IPR041602">
    <property type="entry name" value="Quercetinase_C"/>
</dbReference>